<dbReference type="PRINTS" id="PR00032">
    <property type="entry name" value="HTHARAC"/>
</dbReference>
<feature type="domain" description="HTH araC/xylS-type" evidence="4">
    <location>
        <begin position="187"/>
        <end position="285"/>
    </location>
</feature>
<dbReference type="SUPFAM" id="SSF51215">
    <property type="entry name" value="Regulatory protein AraC"/>
    <property type="match status" value="1"/>
</dbReference>
<evidence type="ECO:0000256" key="2">
    <source>
        <dbReference type="ARBA" id="ARBA00023125"/>
    </source>
</evidence>
<evidence type="ECO:0000313" key="5">
    <source>
        <dbReference type="EMBL" id="NHN26206.1"/>
    </source>
</evidence>
<dbReference type="InterPro" id="IPR003313">
    <property type="entry name" value="AraC-bd"/>
</dbReference>
<dbReference type="InterPro" id="IPR009057">
    <property type="entry name" value="Homeodomain-like_sf"/>
</dbReference>
<dbReference type="SMART" id="SM00342">
    <property type="entry name" value="HTH_ARAC"/>
    <property type="match status" value="1"/>
</dbReference>
<evidence type="ECO:0000259" key="4">
    <source>
        <dbReference type="PROSITE" id="PS01124"/>
    </source>
</evidence>
<reference evidence="5" key="2">
    <citation type="submission" date="2020-02" db="EMBL/GenBank/DDBJ databases">
        <title>Flavobacterium profundi sp. nov., isolated from a deep-sea seamount.</title>
        <authorList>
            <person name="Zhang D.-C."/>
        </authorList>
    </citation>
    <scope>NUCLEOTIDE SEQUENCE</scope>
    <source>
        <strain evidence="5">EC11</strain>
    </source>
</reference>
<dbReference type="InterPro" id="IPR037923">
    <property type="entry name" value="HTH-like"/>
</dbReference>
<dbReference type="RefSeq" id="WP_140962530.1">
    <property type="nucleotide sequence ID" value="NZ_VEVQ02000006.1"/>
</dbReference>
<comment type="caution">
    <text evidence="5">The sequence shown here is derived from an EMBL/GenBank/DDBJ whole genome shotgun (WGS) entry which is preliminary data.</text>
</comment>
<dbReference type="SUPFAM" id="SSF46689">
    <property type="entry name" value="Homeodomain-like"/>
    <property type="match status" value="1"/>
</dbReference>
<reference evidence="5" key="1">
    <citation type="submission" date="2019-05" db="EMBL/GenBank/DDBJ databases">
        <authorList>
            <person name="Lianzixin W."/>
        </authorList>
    </citation>
    <scope>NUCLEOTIDE SEQUENCE</scope>
    <source>
        <strain evidence="5">EC11</strain>
    </source>
</reference>
<evidence type="ECO:0000313" key="6">
    <source>
        <dbReference type="Proteomes" id="UP000817854"/>
    </source>
</evidence>
<dbReference type="PANTHER" id="PTHR43280">
    <property type="entry name" value="ARAC-FAMILY TRANSCRIPTIONAL REGULATOR"/>
    <property type="match status" value="1"/>
</dbReference>
<proteinExistence type="predicted"/>
<dbReference type="Pfam" id="PF12833">
    <property type="entry name" value="HTH_18"/>
    <property type="match status" value="1"/>
</dbReference>
<dbReference type="Proteomes" id="UP000817854">
    <property type="component" value="Unassembled WGS sequence"/>
</dbReference>
<dbReference type="PROSITE" id="PS01124">
    <property type="entry name" value="HTH_ARAC_FAMILY_2"/>
    <property type="match status" value="1"/>
</dbReference>
<dbReference type="Gene3D" id="2.60.120.10">
    <property type="entry name" value="Jelly Rolls"/>
    <property type="match status" value="1"/>
</dbReference>
<dbReference type="InterPro" id="IPR014710">
    <property type="entry name" value="RmlC-like_jellyroll"/>
</dbReference>
<dbReference type="InterPro" id="IPR020449">
    <property type="entry name" value="Tscrpt_reg_AraC-type_HTH"/>
</dbReference>
<organism evidence="5 6">
    <name type="scientific">Flavobacterium jejuense</name>
    <dbReference type="NCBI Taxonomy" id="1544455"/>
    <lineage>
        <taxon>Bacteria</taxon>
        <taxon>Pseudomonadati</taxon>
        <taxon>Bacteroidota</taxon>
        <taxon>Flavobacteriia</taxon>
        <taxon>Flavobacteriales</taxon>
        <taxon>Flavobacteriaceae</taxon>
        <taxon>Flavobacterium</taxon>
    </lineage>
</organism>
<keyword evidence="1" id="KW-0805">Transcription regulation</keyword>
<evidence type="ECO:0000256" key="3">
    <source>
        <dbReference type="ARBA" id="ARBA00023163"/>
    </source>
</evidence>
<evidence type="ECO:0000256" key="1">
    <source>
        <dbReference type="ARBA" id="ARBA00023015"/>
    </source>
</evidence>
<dbReference type="EMBL" id="VEVQ02000006">
    <property type="protein sequence ID" value="NHN26206.1"/>
    <property type="molecule type" value="Genomic_DNA"/>
</dbReference>
<sequence>MKPYPVYEIENFEENIFYNNLYVNSFKEHLKKHHFIEKLHRHNFYLLVLFTNGTGMHTIDFDTFEITKGSMFLMQPGQIHSWQLSSDIEGFIVFCSKEIFNLHFESKKIEQYPFFQSFENNPEIFLSEKDMEMVTPYFMMMIEESSAKRNYKKDKLLSLLDIILIDISRIYSSEKNQEKPVYNYKLKQFDLLLENYYKIEKAPSFYADKMAITLKHLNRITKTILNKTVTELITQRVILESKRLLVERNLSLTEIADELGFSSANYFVKLFKKQEGITSKEFLKQIFSQET</sequence>
<gene>
    <name evidence="5" type="ORF">FIA58_011005</name>
</gene>
<name>A0ABX0ISL0_9FLAO</name>
<accession>A0ABX0ISL0</accession>
<dbReference type="InterPro" id="IPR018060">
    <property type="entry name" value="HTH_AraC"/>
</dbReference>
<keyword evidence="6" id="KW-1185">Reference proteome</keyword>
<keyword evidence="3" id="KW-0804">Transcription</keyword>
<keyword evidence="2" id="KW-0238">DNA-binding</keyword>
<dbReference type="PANTHER" id="PTHR43280:SF32">
    <property type="entry name" value="TRANSCRIPTIONAL REGULATORY PROTEIN"/>
    <property type="match status" value="1"/>
</dbReference>
<dbReference type="Gene3D" id="1.10.10.60">
    <property type="entry name" value="Homeodomain-like"/>
    <property type="match status" value="1"/>
</dbReference>
<protein>
    <submittedName>
        <fullName evidence="5">AraC family transcriptional regulator</fullName>
    </submittedName>
</protein>
<dbReference type="Pfam" id="PF02311">
    <property type="entry name" value="AraC_binding"/>
    <property type="match status" value="1"/>
</dbReference>